<evidence type="ECO:0000313" key="1">
    <source>
        <dbReference type="EMBL" id="KJH72350.1"/>
    </source>
</evidence>
<dbReference type="EMBL" id="JYON01000006">
    <property type="protein sequence ID" value="KJH72350.1"/>
    <property type="molecule type" value="Genomic_DNA"/>
</dbReference>
<evidence type="ECO:0000313" key="2">
    <source>
        <dbReference type="Proteomes" id="UP000032452"/>
    </source>
</evidence>
<dbReference type="Proteomes" id="UP000032452">
    <property type="component" value="Unassembled WGS sequence"/>
</dbReference>
<sequence length="492" mass="55796">MSSATSNRYQSRLFNFVYKRSRRLSEQLNRAVQSVTSWIMPVVSYPAQVLHARVNKSLPQLPELDKSDLPPNADTPVKNVLSLVQGQVDEELVHTSQPPTPTNFLAWLGGKISPKTQTTSIPSSTQPVVRGIASYISSRALVLVTPQNEILDILDSWQQQKLQARITNEIAQYWRYQRLLVGVEVTTERLPGKKSLPVRLFSNVAAWLQVGGLSKSSDRTFPDSYDERGELIFATQQAIAFLDRSIAQFEANHLSSPAKDAAKTNKWQIQALIWVAIDYFFGDRQGKKLQHQIENNLNLPTNKQVNLLSTSEDKIADPWLTLEDLFGVSKLVKQPAIVADSLSFKIAQLPEDSTLKRSDQLLNKYSLRSLFKRIQPNKSSLQIAQKFQYPTQLAKVERKKERVRAASKLPRDSQQLNSQREVNTVFNLSNTVASQSSNINHTPDWIETEATTMGYIKHPLEQLLAWLDSAMLWLEELLVKIWQQLEKVLIGK</sequence>
<accession>A0A0D8ZUF2</accession>
<protein>
    <submittedName>
        <fullName evidence="1">Uncharacterized protein</fullName>
    </submittedName>
</protein>
<dbReference type="STRING" id="1618023.UH38_08020"/>
<gene>
    <name evidence="1" type="ORF">UH38_08020</name>
</gene>
<proteinExistence type="predicted"/>
<dbReference type="OrthoDB" id="502220at2"/>
<dbReference type="PATRIC" id="fig|1618023.3.peg.3290"/>
<reference evidence="1 2" key="1">
    <citation type="submission" date="2015-02" db="EMBL/GenBank/DDBJ databases">
        <title>Draft genome of a novel marine cyanobacterium (Chroococcales) isolated from South Atlantic Ocean.</title>
        <authorList>
            <person name="Rigonato J."/>
            <person name="Alvarenga D.O."/>
            <person name="Branco L.H."/>
            <person name="Varani A.M."/>
            <person name="Brandini F.P."/>
            <person name="Fiore M.F."/>
        </authorList>
    </citation>
    <scope>NUCLEOTIDE SEQUENCE [LARGE SCALE GENOMIC DNA]</scope>
    <source>
        <strain evidence="1 2">CENA595</strain>
    </source>
</reference>
<dbReference type="RefSeq" id="WP_045054112.1">
    <property type="nucleotide sequence ID" value="NZ_CAWMDP010000038.1"/>
</dbReference>
<dbReference type="AlphaFoldDB" id="A0A0D8ZUF2"/>
<organism evidence="1 2">
    <name type="scientific">Aliterella atlantica CENA595</name>
    <dbReference type="NCBI Taxonomy" id="1618023"/>
    <lineage>
        <taxon>Bacteria</taxon>
        <taxon>Bacillati</taxon>
        <taxon>Cyanobacteriota</taxon>
        <taxon>Cyanophyceae</taxon>
        <taxon>Chroococcidiopsidales</taxon>
        <taxon>Aliterellaceae</taxon>
        <taxon>Aliterella</taxon>
    </lineage>
</organism>
<keyword evidence="2" id="KW-1185">Reference proteome</keyword>
<name>A0A0D8ZUF2_9CYAN</name>
<comment type="caution">
    <text evidence="1">The sequence shown here is derived from an EMBL/GenBank/DDBJ whole genome shotgun (WGS) entry which is preliminary data.</text>
</comment>